<evidence type="ECO:0000259" key="15">
    <source>
        <dbReference type="Pfam" id="PF00306"/>
    </source>
</evidence>
<sequence length="545" mass="59592">MAELTIRPEEIRDALDRFVQSYTPDTSSREEVGTVVTSGDGIARVEGLPSAMANELLEFENGTQGIALNLDVREIGVVVMGDSEGIEEGQVVRRTGDILSVPVGDGYLGRTVNAMGVPIDGLGEIEGLTERRALELQAAGVMDRQEVRQPLQTGIKAIDAMIPIGRGQRQLIIGDRKTGKTAIALDTIINQKANWESGDPELQVRCIYVAIGQKGSTVRGIQGALEEAGAMAYTTIVHAPASDPAGFKYVAPYTGSAIGQHWMYEGKHVLIVFDDLTKHAEAYRAMSLLLRRPPGREAYPGDVFYLHSRLLERCAKLSKELGGGSMTGLPMVETKANDVSAFIPTNVISITDGQIFLQSDLFNANQRPAIDVGVSVSRVGGAAQIKAMKNVSGSLKINLAQYRDMQAFAMFASDLDATSRRQLDRGEKLVELLKQPQYSPYPVEEQVVSVWSGINGQFDDVPTDDVLRFERELLDHLRRNGSVLQNIRESKVFDDDTAAALTEEITRFKGGFQTSDGKLLAGREEHQSMAEDEVEQEQIVRQKRG</sequence>
<feature type="binding site" evidence="12">
    <location>
        <begin position="174"/>
        <end position="181"/>
    </location>
    <ligand>
        <name>ATP</name>
        <dbReference type="ChEBI" id="CHEBI:30616"/>
    </ligand>
</feature>
<evidence type="ECO:0000256" key="1">
    <source>
        <dbReference type="ARBA" id="ARBA00004370"/>
    </source>
</evidence>
<dbReference type="FunFam" id="3.40.50.300:FF:000002">
    <property type="entry name" value="ATP synthase subunit alpha"/>
    <property type="match status" value="1"/>
</dbReference>
<keyword evidence="8 12" id="KW-0406">Ion transport</keyword>
<evidence type="ECO:0000256" key="6">
    <source>
        <dbReference type="ARBA" id="ARBA00022840"/>
    </source>
</evidence>
<gene>
    <name evidence="12" type="primary">atpA</name>
    <name evidence="17" type="ORF">SAMN04488543_2397</name>
</gene>
<dbReference type="CDD" id="cd18113">
    <property type="entry name" value="ATP-synt_F1_alpha_C"/>
    <property type="match status" value="1"/>
</dbReference>
<dbReference type="InterPro" id="IPR005294">
    <property type="entry name" value="ATP_synth_F1_asu"/>
</dbReference>
<dbReference type="Gene3D" id="3.40.50.300">
    <property type="entry name" value="P-loop containing nucleotide triphosphate hydrolases"/>
    <property type="match status" value="1"/>
</dbReference>
<keyword evidence="18" id="KW-1185">Reference proteome</keyword>
<dbReference type="GO" id="GO:0005886">
    <property type="term" value="C:plasma membrane"/>
    <property type="evidence" value="ECO:0007669"/>
    <property type="project" value="UniProtKB-SubCell"/>
</dbReference>
<comment type="subcellular location">
    <subcellularLocation>
        <location evidence="12">Cell membrane</location>
        <topology evidence="12">Peripheral membrane protein</topology>
    </subcellularLocation>
    <subcellularLocation>
        <location evidence="1">Membrane</location>
    </subcellularLocation>
</comment>
<evidence type="ECO:0000256" key="2">
    <source>
        <dbReference type="ARBA" id="ARBA00008936"/>
    </source>
</evidence>
<dbReference type="RefSeq" id="WP_091413097.1">
    <property type="nucleotide sequence ID" value="NZ_LT629749.1"/>
</dbReference>
<name>A0A1H1V4R5_9ACTN</name>
<dbReference type="Gene3D" id="1.20.150.20">
    <property type="entry name" value="ATP synthase alpha/beta chain, C-terminal domain"/>
    <property type="match status" value="1"/>
</dbReference>
<evidence type="ECO:0000256" key="13">
    <source>
        <dbReference type="SAM" id="MobiDB-lite"/>
    </source>
</evidence>
<evidence type="ECO:0000256" key="9">
    <source>
        <dbReference type="ARBA" id="ARBA00023136"/>
    </source>
</evidence>
<dbReference type="NCBIfam" id="NF009884">
    <property type="entry name" value="PRK13343.1"/>
    <property type="match status" value="1"/>
</dbReference>
<keyword evidence="12" id="KW-0375">Hydrogen ion transport</keyword>
<evidence type="ECO:0000256" key="11">
    <source>
        <dbReference type="ARBA" id="ARBA00023310"/>
    </source>
</evidence>
<dbReference type="Gene3D" id="2.40.30.20">
    <property type="match status" value="1"/>
</dbReference>
<proteinExistence type="inferred from homology"/>
<feature type="domain" description="ATPase F1/V1/A1 complex alpha/beta subunit nucleotide-binding" evidence="14">
    <location>
        <begin position="154"/>
        <end position="377"/>
    </location>
</feature>
<dbReference type="Pfam" id="PF00006">
    <property type="entry name" value="ATP-synt_ab"/>
    <property type="match status" value="1"/>
</dbReference>
<dbReference type="SUPFAM" id="SSF47917">
    <property type="entry name" value="C-terminal domain of alpha and beta subunits of F1 ATP synthase"/>
    <property type="match status" value="1"/>
</dbReference>
<keyword evidence="3 12" id="KW-0813">Transport</keyword>
<keyword evidence="11 12" id="KW-0066">ATP synthesis</keyword>
<dbReference type="InterPro" id="IPR027417">
    <property type="entry name" value="P-loop_NTPase"/>
</dbReference>
<comment type="function">
    <text evidence="12">Produces ATP from ADP in the presence of a proton gradient across the membrane. The alpha chain is a regulatory subunit.</text>
</comment>
<reference evidence="17 18" key="1">
    <citation type="submission" date="2016-10" db="EMBL/GenBank/DDBJ databases">
        <authorList>
            <person name="de Groot N.N."/>
        </authorList>
    </citation>
    <scope>NUCLEOTIDE SEQUENCE [LARGE SCALE GENOMIC DNA]</scope>
    <source>
        <strain evidence="17 18">DSM 21741</strain>
    </source>
</reference>
<comment type="similarity">
    <text evidence="2 12">Belongs to the ATPase alpha/beta chains family.</text>
</comment>
<evidence type="ECO:0000256" key="7">
    <source>
        <dbReference type="ARBA" id="ARBA00022967"/>
    </source>
</evidence>
<evidence type="ECO:0000259" key="14">
    <source>
        <dbReference type="Pfam" id="PF00006"/>
    </source>
</evidence>
<keyword evidence="5 12" id="KW-0547">Nucleotide-binding</keyword>
<dbReference type="CDD" id="cd01132">
    <property type="entry name" value="F1-ATPase_alpha_CD"/>
    <property type="match status" value="1"/>
</dbReference>
<evidence type="ECO:0000256" key="5">
    <source>
        <dbReference type="ARBA" id="ARBA00022741"/>
    </source>
</evidence>
<dbReference type="Pfam" id="PF02874">
    <property type="entry name" value="ATP-synt_ab_N"/>
    <property type="match status" value="1"/>
</dbReference>
<dbReference type="GO" id="GO:0045259">
    <property type="term" value="C:proton-transporting ATP synthase complex"/>
    <property type="evidence" value="ECO:0007669"/>
    <property type="project" value="UniProtKB-KW"/>
</dbReference>
<dbReference type="Proteomes" id="UP000199092">
    <property type="component" value="Chromosome I"/>
</dbReference>
<dbReference type="HAMAP" id="MF_01346">
    <property type="entry name" value="ATP_synth_alpha_bact"/>
    <property type="match status" value="1"/>
</dbReference>
<comment type="catalytic activity">
    <reaction evidence="12">
        <text>ATP + H2O + 4 H(+)(in) = ADP + phosphate + 5 H(+)(out)</text>
        <dbReference type="Rhea" id="RHEA:57720"/>
        <dbReference type="ChEBI" id="CHEBI:15377"/>
        <dbReference type="ChEBI" id="CHEBI:15378"/>
        <dbReference type="ChEBI" id="CHEBI:30616"/>
        <dbReference type="ChEBI" id="CHEBI:43474"/>
        <dbReference type="ChEBI" id="CHEBI:456216"/>
        <dbReference type="EC" id="7.1.2.2"/>
    </reaction>
</comment>
<keyword evidence="6 12" id="KW-0067">ATP-binding</keyword>
<dbReference type="CDD" id="cd18116">
    <property type="entry name" value="ATP-synt_F1_alpha_N"/>
    <property type="match status" value="1"/>
</dbReference>
<evidence type="ECO:0000256" key="12">
    <source>
        <dbReference type="HAMAP-Rule" id="MF_01346"/>
    </source>
</evidence>
<dbReference type="InterPro" id="IPR036121">
    <property type="entry name" value="ATPase_F1/V1/A1_a/bsu_N_sf"/>
</dbReference>
<dbReference type="EC" id="7.1.2.2" evidence="12"/>
<protein>
    <recommendedName>
        <fullName evidence="12">ATP synthase subunit alpha</fullName>
        <ecNumber evidence="12">7.1.2.2</ecNumber>
    </recommendedName>
    <alternativeName>
        <fullName evidence="12">ATP synthase F1 sector subunit alpha</fullName>
    </alternativeName>
    <alternativeName>
        <fullName evidence="12">F-ATPase subunit alpha</fullName>
    </alternativeName>
</protein>
<dbReference type="SUPFAM" id="SSF50615">
    <property type="entry name" value="N-terminal domain of alpha and beta subunits of F1 ATP synthase"/>
    <property type="match status" value="1"/>
</dbReference>
<evidence type="ECO:0000256" key="4">
    <source>
        <dbReference type="ARBA" id="ARBA00022475"/>
    </source>
</evidence>
<evidence type="ECO:0000256" key="10">
    <source>
        <dbReference type="ARBA" id="ARBA00023196"/>
    </source>
</evidence>
<dbReference type="FunFam" id="1.20.150.20:FF:000001">
    <property type="entry name" value="ATP synthase subunit alpha"/>
    <property type="match status" value="1"/>
</dbReference>
<dbReference type="InterPro" id="IPR038376">
    <property type="entry name" value="ATP_synth_asu_C_sf"/>
</dbReference>
<dbReference type="PANTHER" id="PTHR48082:SF2">
    <property type="entry name" value="ATP SYNTHASE SUBUNIT ALPHA, MITOCHONDRIAL"/>
    <property type="match status" value="1"/>
</dbReference>
<dbReference type="OrthoDB" id="9803053at2"/>
<keyword evidence="10 12" id="KW-0139">CF(1)</keyword>
<feature type="domain" description="ATPase F1/V1/A1 complex alpha/beta subunit N-terminal" evidence="16">
    <location>
        <begin position="30"/>
        <end position="96"/>
    </location>
</feature>
<evidence type="ECO:0000313" key="18">
    <source>
        <dbReference type="Proteomes" id="UP000199092"/>
    </source>
</evidence>
<dbReference type="GO" id="GO:0005524">
    <property type="term" value="F:ATP binding"/>
    <property type="evidence" value="ECO:0007669"/>
    <property type="project" value="UniProtKB-UniRule"/>
</dbReference>
<dbReference type="InterPro" id="IPR023366">
    <property type="entry name" value="ATP_synth_asu-like_sf"/>
</dbReference>
<feature type="domain" description="ATP synthase alpha subunit C-terminal" evidence="15">
    <location>
        <begin position="384"/>
        <end position="508"/>
    </location>
</feature>
<dbReference type="PROSITE" id="PS00152">
    <property type="entry name" value="ATPASE_ALPHA_BETA"/>
    <property type="match status" value="1"/>
</dbReference>
<organism evidence="17 18">
    <name type="scientific">Friedmanniella luteola</name>
    <dbReference type="NCBI Taxonomy" id="546871"/>
    <lineage>
        <taxon>Bacteria</taxon>
        <taxon>Bacillati</taxon>
        <taxon>Actinomycetota</taxon>
        <taxon>Actinomycetes</taxon>
        <taxon>Propionibacteriales</taxon>
        <taxon>Nocardioidaceae</taxon>
        <taxon>Friedmanniella</taxon>
    </lineage>
</organism>
<keyword evidence="7 12" id="KW-1278">Translocase</keyword>
<dbReference type="InterPro" id="IPR000793">
    <property type="entry name" value="ATP_synth_asu_C"/>
</dbReference>
<dbReference type="InterPro" id="IPR020003">
    <property type="entry name" value="ATPase_a/bsu_AS"/>
</dbReference>
<dbReference type="InterPro" id="IPR004100">
    <property type="entry name" value="ATPase_F1/V1/A1_a/bsu_N"/>
</dbReference>
<evidence type="ECO:0000313" key="17">
    <source>
        <dbReference type="EMBL" id="SDS79784.1"/>
    </source>
</evidence>
<dbReference type="EMBL" id="LT629749">
    <property type="protein sequence ID" value="SDS79784.1"/>
    <property type="molecule type" value="Genomic_DNA"/>
</dbReference>
<evidence type="ECO:0000259" key="16">
    <source>
        <dbReference type="Pfam" id="PF02874"/>
    </source>
</evidence>
<dbReference type="SUPFAM" id="SSF52540">
    <property type="entry name" value="P-loop containing nucleoside triphosphate hydrolases"/>
    <property type="match status" value="1"/>
</dbReference>
<keyword evidence="4 12" id="KW-1003">Cell membrane</keyword>
<dbReference type="InterPro" id="IPR033732">
    <property type="entry name" value="ATP_synth_F1_a_nt-bd_dom"/>
</dbReference>
<dbReference type="GO" id="GO:0043531">
    <property type="term" value="F:ADP binding"/>
    <property type="evidence" value="ECO:0007669"/>
    <property type="project" value="TreeGrafter"/>
</dbReference>
<feature type="region of interest" description="Disordered" evidence="13">
    <location>
        <begin position="525"/>
        <end position="545"/>
    </location>
</feature>
<dbReference type="NCBIfam" id="TIGR00962">
    <property type="entry name" value="atpA"/>
    <property type="match status" value="1"/>
</dbReference>
<feature type="site" description="Required for activity" evidence="12">
    <location>
        <position position="375"/>
    </location>
</feature>
<evidence type="ECO:0000256" key="3">
    <source>
        <dbReference type="ARBA" id="ARBA00022448"/>
    </source>
</evidence>
<dbReference type="InterPro" id="IPR000194">
    <property type="entry name" value="ATPase_F1/V1/A1_a/bsu_nucl-bd"/>
</dbReference>
<evidence type="ECO:0000256" key="8">
    <source>
        <dbReference type="ARBA" id="ARBA00023065"/>
    </source>
</evidence>
<dbReference type="STRING" id="546871.SAMN04488543_2397"/>
<dbReference type="Pfam" id="PF00306">
    <property type="entry name" value="ATP-synt_ab_C"/>
    <property type="match status" value="1"/>
</dbReference>
<accession>A0A1H1V4R5</accession>
<dbReference type="GO" id="GO:0046933">
    <property type="term" value="F:proton-transporting ATP synthase activity, rotational mechanism"/>
    <property type="evidence" value="ECO:0007669"/>
    <property type="project" value="UniProtKB-UniRule"/>
</dbReference>
<keyword evidence="9 12" id="KW-0472">Membrane</keyword>
<dbReference type="AlphaFoldDB" id="A0A1H1V4R5"/>
<dbReference type="PANTHER" id="PTHR48082">
    <property type="entry name" value="ATP SYNTHASE SUBUNIT ALPHA, MITOCHONDRIAL"/>
    <property type="match status" value="1"/>
</dbReference>